<dbReference type="PANTHER" id="PTHR31087:SF95">
    <property type="entry name" value="EXPRESSED PROTEIN"/>
    <property type="match status" value="1"/>
</dbReference>
<dbReference type="InterPro" id="IPR007612">
    <property type="entry name" value="LOR"/>
</dbReference>
<dbReference type="InterPro" id="IPR025659">
    <property type="entry name" value="Tubby-like_C"/>
</dbReference>
<dbReference type="EMBL" id="CP136897">
    <property type="protein sequence ID" value="WOL17093.1"/>
    <property type="molecule type" value="Genomic_DNA"/>
</dbReference>
<feature type="region of interest" description="Disordered" evidence="2">
    <location>
        <begin position="1"/>
        <end position="29"/>
    </location>
</feature>
<feature type="compositionally biased region" description="Polar residues" evidence="2">
    <location>
        <begin position="18"/>
        <end position="29"/>
    </location>
</feature>
<dbReference type="SUPFAM" id="SSF54518">
    <property type="entry name" value="Tubby C-terminal domain-like"/>
    <property type="match status" value="1"/>
</dbReference>
<dbReference type="Pfam" id="PF04525">
    <property type="entry name" value="LOR"/>
    <property type="match status" value="1"/>
</dbReference>
<dbReference type="InterPro" id="IPR038595">
    <property type="entry name" value="LOR_sf"/>
</dbReference>
<accession>A0AAQ3L1Y3</accession>
<organism evidence="3 4">
    <name type="scientific">Canna indica</name>
    <name type="common">Indian-shot</name>
    <dbReference type="NCBI Taxonomy" id="4628"/>
    <lineage>
        <taxon>Eukaryota</taxon>
        <taxon>Viridiplantae</taxon>
        <taxon>Streptophyta</taxon>
        <taxon>Embryophyta</taxon>
        <taxon>Tracheophyta</taxon>
        <taxon>Spermatophyta</taxon>
        <taxon>Magnoliopsida</taxon>
        <taxon>Liliopsida</taxon>
        <taxon>Zingiberales</taxon>
        <taxon>Cannaceae</taxon>
        <taxon>Canna</taxon>
    </lineage>
</organism>
<dbReference type="Gene3D" id="2.40.160.200">
    <property type="entry name" value="LURP1-related"/>
    <property type="match status" value="1"/>
</dbReference>
<evidence type="ECO:0000313" key="3">
    <source>
        <dbReference type="EMBL" id="WOL17093.1"/>
    </source>
</evidence>
<proteinExistence type="inferred from homology"/>
<protein>
    <submittedName>
        <fullName evidence="3">Protein LURP-one-related 5-like</fullName>
    </submittedName>
</protein>
<reference evidence="3 4" key="1">
    <citation type="submission" date="2023-10" db="EMBL/GenBank/DDBJ databases">
        <title>Chromosome-scale genome assembly provides insights into flower coloration mechanisms of Canna indica.</title>
        <authorList>
            <person name="Li C."/>
        </authorList>
    </citation>
    <scope>NUCLEOTIDE SEQUENCE [LARGE SCALE GENOMIC DNA]</scope>
    <source>
        <tissue evidence="3">Flower</tissue>
    </source>
</reference>
<evidence type="ECO:0000256" key="2">
    <source>
        <dbReference type="SAM" id="MobiDB-lite"/>
    </source>
</evidence>
<keyword evidence="4" id="KW-1185">Reference proteome</keyword>
<evidence type="ECO:0000313" key="4">
    <source>
        <dbReference type="Proteomes" id="UP001327560"/>
    </source>
</evidence>
<sequence>MYRVHPASSKPDDDEAQIPTTAGSGSPSQWTVWKKSSMAFHGTDGFSIYDGKGNLAYRVDNYSRKHKCFEGELLLMDGHGKALISLRPQILSMHDRWSGFRGGDGRPAFSMRRRRSIVLQSCDAVEVFVESPHRGGGAAAPDFRTEGCFRRRSCKIVDREGGEVARISRKEVSNKAVTLGDDVFSLVVQPSVDADLVMAFLVIMDRIC</sequence>
<evidence type="ECO:0000256" key="1">
    <source>
        <dbReference type="ARBA" id="ARBA00005437"/>
    </source>
</evidence>
<comment type="similarity">
    <text evidence="1">Belongs to the LOR family.</text>
</comment>
<name>A0AAQ3L1Y3_9LILI</name>
<dbReference type="Proteomes" id="UP001327560">
    <property type="component" value="Chromosome 8"/>
</dbReference>
<dbReference type="AlphaFoldDB" id="A0AAQ3L1Y3"/>
<dbReference type="PANTHER" id="PTHR31087">
    <property type="match status" value="1"/>
</dbReference>
<gene>
    <name evidence="3" type="ORF">Cni_G25882</name>
</gene>